<reference evidence="4" key="2">
    <citation type="submission" date="2015-05" db="EMBL/GenBank/DDBJ databases">
        <title>Complete genome sequence of Halanaeroarchaeum sulfurireducens type strain M27-SA2, a sulfate-reducer haloarchaeon from marine anoxic lake Medee.</title>
        <authorList>
            <person name="Messina E."/>
            <person name="Kublanov I.V."/>
            <person name="Toshchakov S."/>
            <person name="Arcadi E."/>
            <person name="La Spada G."/>
            <person name="La Cono V."/>
            <person name="Yakimov M.M."/>
        </authorList>
    </citation>
    <scope>NUCLEOTIDE SEQUENCE [LARGE SCALE GENOMIC DNA]</scope>
    <source>
        <strain evidence="4">M27-SA2</strain>
    </source>
</reference>
<dbReference type="EMBL" id="CP008874">
    <property type="protein sequence ID" value="AKH98001.1"/>
    <property type="molecule type" value="Genomic_DNA"/>
</dbReference>
<evidence type="ECO:0000313" key="3">
    <source>
        <dbReference type="EMBL" id="ALG82395.1"/>
    </source>
</evidence>
<dbReference type="EMBL" id="CP011564">
    <property type="protein sequence ID" value="ALG82395.1"/>
    <property type="molecule type" value="Genomic_DNA"/>
</dbReference>
<evidence type="ECO:0000313" key="2">
    <source>
        <dbReference type="EMBL" id="AKH98001.1"/>
    </source>
</evidence>
<dbReference type="Proteomes" id="UP000060390">
    <property type="component" value="Chromosome"/>
</dbReference>
<evidence type="ECO:0000313" key="4">
    <source>
        <dbReference type="Proteomes" id="UP000060390"/>
    </source>
</evidence>
<protein>
    <submittedName>
        <fullName evidence="2">IS240-type transposase</fullName>
    </submittedName>
</protein>
<sequence>MAVGDLKKIALDETVVKVNGERYWLVAAVDPDTNSIFHFRLDPSRNTALTKMFL</sequence>
<dbReference type="KEGG" id="hsf:HLASA_1509"/>
<name>A0A0F7PA34_9EURY</name>
<evidence type="ECO:0000259" key="1">
    <source>
        <dbReference type="Pfam" id="PF13610"/>
    </source>
</evidence>
<keyword evidence="5" id="KW-1185">Reference proteome</keyword>
<dbReference type="AlphaFoldDB" id="A0A0F7PA34"/>
<dbReference type="Pfam" id="PF13610">
    <property type="entry name" value="DDE_Tnp_IS240"/>
    <property type="match status" value="1"/>
</dbReference>
<reference evidence="3 4" key="3">
    <citation type="journal article" date="2016" name="Stand. Genomic Sci.">
        <title>Complete genome sequence of 'Halanaeroarchaeum sulfurireducens' M27-SA2, a sulfur-reducing and acetate-oxidizing haloarchaeon from the deep-sea hypersaline anoxic lake Medee.</title>
        <authorList>
            <person name="Messina E."/>
            <person name="Sorokin D.Y."/>
            <person name="Kublanov I.V."/>
            <person name="Toshchakov S."/>
            <person name="Lopatina A."/>
            <person name="Arcadi E."/>
            <person name="Smedile F."/>
            <person name="La Spada G."/>
            <person name="La Cono V."/>
            <person name="Yakimov M.M."/>
        </authorList>
    </citation>
    <scope>NUCLEOTIDE SEQUENCE [LARGE SCALE GENOMIC DNA]</scope>
    <source>
        <strain evidence="3 4">M27-SA2</strain>
    </source>
</reference>
<accession>A0A0F7PA34</accession>
<dbReference type="KEGG" id="hsu:HLASF_1522"/>
<evidence type="ECO:0000313" key="5">
    <source>
        <dbReference type="Proteomes" id="UP000069906"/>
    </source>
</evidence>
<proteinExistence type="predicted"/>
<organism evidence="2 5">
    <name type="scientific">Halanaeroarchaeum sulfurireducens</name>
    <dbReference type="NCBI Taxonomy" id="1604004"/>
    <lineage>
        <taxon>Archaea</taxon>
        <taxon>Methanobacteriati</taxon>
        <taxon>Methanobacteriota</taxon>
        <taxon>Stenosarchaea group</taxon>
        <taxon>Halobacteria</taxon>
        <taxon>Halobacteriales</taxon>
        <taxon>Halobacteriaceae</taxon>
        <taxon>Halanaeroarchaeum</taxon>
    </lineage>
</organism>
<dbReference type="InterPro" id="IPR032874">
    <property type="entry name" value="DDE_dom"/>
</dbReference>
<dbReference type="Proteomes" id="UP000069906">
    <property type="component" value="Chromosome"/>
</dbReference>
<reference evidence="2 5" key="1">
    <citation type="journal article" date="2015" name="ISME J.">
        <title>Elemental sulfur and acetate can support life of a novel strictly anaerobic haloarchaeon.</title>
        <authorList>
            <person name="Sorokin D.Y."/>
            <person name="Kublanov I.V."/>
            <person name="Gavrilov S.N."/>
            <person name="Rojo D."/>
            <person name="Roman P."/>
            <person name="Golyshin P.N."/>
            <person name="Slepak V.Z."/>
            <person name="Smedile F."/>
            <person name="Ferrer M."/>
            <person name="Messina E."/>
            <person name="La Cono V."/>
            <person name="Yakimov M.M."/>
        </authorList>
    </citation>
    <scope>NUCLEOTIDE SEQUENCE [LARGE SCALE GENOMIC DNA]</scope>
    <source>
        <strain evidence="2 5">HSR2</strain>
    </source>
</reference>
<dbReference type="HOGENOM" id="CLU_3038918_0_0_2"/>
<feature type="domain" description="DDE" evidence="1">
    <location>
        <begin position="9"/>
        <end position="54"/>
    </location>
</feature>
<gene>
    <name evidence="3" type="ORF">HLASA_1509</name>
    <name evidence="2" type="ORF">HLASF_1522</name>
</gene>